<accession>A0A381TQN8</accession>
<organism evidence="1">
    <name type="scientific">marine metagenome</name>
    <dbReference type="NCBI Taxonomy" id="408172"/>
    <lineage>
        <taxon>unclassified sequences</taxon>
        <taxon>metagenomes</taxon>
        <taxon>ecological metagenomes</taxon>
    </lineage>
</organism>
<gene>
    <name evidence="1" type="ORF">METZ01_LOCUS70011</name>
</gene>
<feature type="non-terminal residue" evidence="1">
    <location>
        <position position="207"/>
    </location>
</feature>
<name>A0A381TQN8_9ZZZZ</name>
<proteinExistence type="predicted"/>
<sequence length="207" mass="24079">MKYESQLPSISVEANAMAVDLPDGPTRMPVTPLPGHLIDWMEEGRRGMYNRLKGKEDSVEFFSQHLPVLVTQSLNSVFPFNCGNKGVGFLPKEEYLEEYIERYRETMERTRGIAWEDSLEQRLETVAEFNFNREVIDYRCLTSLEIFEKRTFNNLLQLPLASLHYTGHCPSYTSFQLNCGVEIAGQDDPRHTFIMLSRTMFEYDSFH</sequence>
<protein>
    <submittedName>
        <fullName evidence="1">Uncharacterized protein</fullName>
    </submittedName>
</protein>
<evidence type="ECO:0000313" key="1">
    <source>
        <dbReference type="EMBL" id="SVA17157.1"/>
    </source>
</evidence>
<reference evidence="1" key="1">
    <citation type="submission" date="2018-05" db="EMBL/GenBank/DDBJ databases">
        <authorList>
            <person name="Lanie J.A."/>
            <person name="Ng W.-L."/>
            <person name="Kazmierczak K.M."/>
            <person name="Andrzejewski T.M."/>
            <person name="Davidsen T.M."/>
            <person name="Wayne K.J."/>
            <person name="Tettelin H."/>
            <person name="Glass J.I."/>
            <person name="Rusch D."/>
            <person name="Podicherti R."/>
            <person name="Tsui H.-C.T."/>
            <person name="Winkler M.E."/>
        </authorList>
    </citation>
    <scope>NUCLEOTIDE SEQUENCE</scope>
</reference>
<dbReference type="EMBL" id="UINC01004829">
    <property type="protein sequence ID" value="SVA17157.1"/>
    <property type="molecule type" value="Genomic_DNA"/>
</dbReference>
<dbReference type="AlphaFoldDB" id="A0A381TQN8"/>